<dbReference type="InterPro" id="IPR058924">
    <property type="entry name" value="AGPR_dimerisation_dom"/>
</dbReference>
<dbReference type="CDD" id="cd17895">
    <property type="entry name" value="AGPR_1_N"/>
    <property type="match status" value="1"/>
</dbReference>
<keyword evidence="4" id="KW-0560">Oxidoreductase</keyword>
<dbReference type="InterPro" id="IPR050085">
    <property type="entry name" value="AGPR"/>
</dbReference>
<gene>
    <name evidence="7" type="ORF">UFOPK1722_00447</name>
</gene>
<dbReference type="PANTHER" id="PTHR32338:SF10">
    <property type="entry name" value="N-ACETYL-GAMMA-GLUTAMYL-PHOSPHATE REDUCTASE, CHLOROPLASTIC-RELATED"/>
    <property type="match status" value="1"/>
</dbReference>
<dbReference type="GO" id="GO:0070401">
    <property type="term" value="F:NADP+ binding"/>
    <property type="evidence" value="ECO:0007669"/>
    <property type="project" value="InterPro"/>
</dbReference>
<dbReference type="InterPro" id="IPR036291">
    <property type="entry name" value="NAD(P)-bd_dom_sf"/>
</dbReference>
<keyword evidence="2" id="KW-0028">Amino-acid biosynthesis</keyword>
<dbReference type="AlphaFoldDB" id="A0A6J6EA10"/>
<evidence type="ECO:0000256" key="2">
    <source>
        <dbReference type="ARBA" id="ARBA00022605"/>
    </source>
</evidence>
<evidence type="ECO:0000256" key="4">
    <source>
        <dbReference type="ARBA" id="ARBA00023002"/>
    </source>
</evidence>
<comment type="pathway">
    <text evidence="5">Amino-acid biosynthesis.</text>
</comment>
<protein>
    <submittedName>
        <fullName evidence="7">Unannotated protein</fullName>
    </submittedName>
</protein>
<evidence type="ECO:0000256" key="5">
    <source>
        <dbReference type="ARBA" id="ARBA00029440"/>
    </source>
</evidence>
<dbReference type="SUPFAM" id="SSF55347">
    <property type="entry name" value="Glyceraldehyde-3-phosphate dehydrogenase-like, C-terminal domain"/>
    <property type="match status" value="1"/>
</dbReference>
<dbReference type="Pfam" id="PF22698">
    <property type="entry name" value="Semialdhyde_dhC_1"/>
    <property type="match status" value="1"/>
</dbReference>
<dbReference type="HAMAP" id="MF_00150">
    <property type="entry name" value="ArgC_type1"/>
    <property type="match status" value="1"/>
</dbReference>
<evidence type="ECO:0000313" key="7">
    <source>
        <dbReference type="EMBL" id="CAB4572079.1"/>
    </source>
</evidence>
<dbReference type="Gene3D" id="3.40.50.720">
    <property type="entry name" value="NAD(P)-binding Rossmann-like Domain"/>
    <property type="match status" value="1"/>
</dbReference>
<accession>A0A6J6EA10</accession>
<dbReference type="NCBIfam" id="TIGR01850">
    <property type="entry name" value="argC"/>
    <property type="match status" value="1"/>
</dbReference>
<dbReference type="CDD" id="cd23934">
    <property type="entry name" value="AGPR_1_C"/>
    <property type="match status" value="1"/>
</dbReference>
<feature type="domain" description="Semialdehyde dehydrogenase NAD-binding" evidence="6">
    <location>
        <begin position="20"/>
        <end position="163"/>
    </location>
</feature>
<dbReference type="GO" id="GO:0006526">
    <property type="term" value="P:L-arginine biosynthetic process"/>
    <property type="evidence" value="ECO:0007669"/>
    <property type="project" value="UniProtKB-KW"/>
</dbReference>
<sequence length="359" mass="37202">MIIRMAPSDTSSPLSVTPRRAGIIGASGYTGVELMRLIAGHPGLDLVMATGDTQAGSRVADLYPSVSARYPDLVFGSSDLDTVVSAANGLDVVFLGLPHEASMAIAPALVGKVGCVVDLSAAFRMKDASVYPTWYGFEHDQPGLLAEAVYGLPELHRDALKGARLVATPGCYVTAATLCLAPLVRRGLVRNSGIIVDAASGASGAGRALKHGSLFGSVNEDMNAYGLLDHRHTPEMQDQIGAQLLFTPHLAPMNRGILATCYATPASSTSTDDLLNALADFYVDEPFVVVSERSPSTKATLGSNAVHITARHDARTNHVVVIGALDNLCKGASGGAVQAANVALGLPETAGLTSIGVYP</sequence>
<dbReference type="EMBL" id="CAEZTS010000026">
    <property type="protein sequence ID" value="CAB4572079.1"/>
    <property type="molecule type" value="Genomic_DNA"/>
</dbReference>
<dbReference type="SMART" id="SM00859">
    <property type="entry name" value="Semialdhyde_dh"/>
    <property type="match status" value="1"/>
</dbReference>
<proteinExistence type="inferred from homology"/>
<organism evidence="7">
    <name type="scientific">freshwater metagenome</name>
    <dbReference type="NCBI Taxonomy" id="449393"/>
    <lineage>
        <taxon>unclassified sequences</taxon>
        <taxon>metagenomes</taxon>
        <taxon>ecological metagenomes</taxon>
    </lineage>
</organism>
<dbReference type="Pfam" id="PF01118">
    <property type="entry name" value="Semialdhyde_dh"/>
    <property type="match status" value="1"/>
</dbReference>
<dbReference type="SUPFAM" id="SSF51735">
    <property type="entry name" value="NAD(P)-binding Rossmann-fold domains"/>
    <property type="match status" value="1"/>
</dbReference>
<dbReference type="GO" id="GO:0051287">
    <property type="term" value="F:NAD binding"/>
    <property type="evidence" value="ECO:0007669"/>
    <property type="project" value="InterPro"/>
</dbReference>
<evidence type="ECO:0000259" key="6">
    <source>
        <dbReference type="SMART" id="SM00859"/>
    </source>
</evidence>
<evidence type="ECO:0000256" key="3">
    <source>
        <dbReference type="ARBA" id="ARBA00022857"/>
    </source>
</evidence>
<dbReference type="InterPro" id="IPR023013">
    <property type="entry name" value="AGPR_AS"/>
</dbReference>
<dbReference type="PROSITE" id="PS01224">
    <property type="entry name" value="ARGC"/>
    <property type="match status" value="1"/>
</dbReference>
<name>A0A6J6EA10_9ZZZZ</name>
<evidence type="ECO:0000256" key="1">
    <source>
        <dbReference type="ARBA" id="ARBA00022571"/>
    </source>
</evidence>
<dbReference type="PANTHER" id="PTHR32338">
    <property type="entry name" value="N-ACETYL-GAMMA-GLUTAMYL-PHOSPHATE REDUCTASE, CHLOROPLASTIC-RELATED-RELATED"/>
    <property type="match status" value="1"/>
</dbReference>
<keyword evidence="3" id="KW-0521">NADP</keyword>
<dbReference type="InterPro" id="IPR000534">
    <property type="entry name" value="Semialdehyde_DH_NAD-bd"/>
</dbReference>
<dbReference type="Gene3D" id="3.30.360.10">
    <property type="entry name" value="Dihydrodipicolinate Reductase, domain 2"/>
    <property type="match status" value="1"/>
</dbReference>
<dbReference type="GO" id="GO:0003942">
    <property type="term" value="F:N-acetyl-gamma-glutamyl-phosphate reductase activity"/>
    <property type="evidence" value="ECO:0007669"/>
    <property type="project" value="InterPro"/>
</dbReference>
<keyword evidence="1" id="KW-0055">Arginine biosynthesis</keyword>
<reference evidence="7" key="1">
    <citation type="submission" date="2020-05" db="EMBL/GenBank/DDBJ databases">
        <authorList>
            <person name="Chiriac C."/>
            <person name="Salcher M."/>
            <person name="Ghai R."/>
            <person name="Kavagutti S V."/>
        </authorList>
    </citation>
    <scope>NUCLEOTIDE SEQUENCE</scope>
</reference>
<dbReference type="InterPro" id="IPR000706">
    <property type="entry name" value="AGPR_type-1"/>
</dbReference>